<evidence type="ECO:0000313" key="1">
    <source>
        <dbReference type="EMBL" id="SNQ59539.1"/>
    </source>
</evidence>
<gene>
    <name evidence="1" type="ORF">MNV_1210022</name>
</gene>
<dbReference type="EMBL" id="FZMP01000026">
    <property type="protein sequence ID" value="SNQ59539.1"/>
    <property type="molecule type" value="Genomic_DNA"/>
</dbReference>
<sequence>MVATVQIVRKTGASGAIVSTDITSINTRANAYDTHSTGDISNGIQIPSVGTYYSFWVTTRLNCTVTPAGTINNLRWFTDGTGSFGTGVTCKVAKASTGLDAGYRQATGTVGQTGTQLTQVNHTGLDAAPVDAFTLTAASPLALSGSITNPSTGQFGDHVVYQLEVGTTAASGATSQETFTFRYDET</sequence>
<organism evidence="1 2">
    <name type="scientific">Candidatus Methanoperedens nitratireducens</name>
    <dbReference type="NCBI Taxonomy" id="1392998"/>
    <lineage>
        <taxon>Archaea</taxon>
        <taxon>Methanobacteriati</taxon>
        <taxon>Methanobacteriota</taxon>
        <taxon>Stenosarchaea group</taxon>
        <taxon>Methanomicrobia</taxon>
        <taxon>Methanosarcinales</taxon>
        <taxon>ANME-2 cluster</taxon>
        <taxon>Candidatus Methanoperedentaceae</taxon>
        <taxon>Candidatus Methanoperedens</taxon>
    </lineage>
</organism>
<accession>A0A284VK12</accession>
<dbReference type="Proteomes" id="UP000218615">
    <property type="component" value="Unassembled WGS sequence"/>
</dbReference>
<reference evidence="2" key="1">
    <citation type="submission" date="2017-06" db="EMBL/GenBank/DDBJ databases">
        <authorList>
            <person name="Cremers G."/>
        </authorList>
    </citation>
    <scope>NUCLEOTIDE SEQUENCE [LARGE SCALE GENOMIC DNA]</scope>
</reference>
<name>A0A284VK12_9EURY</name>
<dbReference type="AlphaFoldDB" id="A0A284VK12"/>
<evidence type="ECO:0000313" key="2">
    <source>
        <dbReference type="Proteomes" id="UP000218615"/>
    </source>
</evidence>
<dbReference type="RefSeq" id="WP_096203898.1">
    <property type="nucleotide sequence ID" value="NZ_FZMP01000026.1"/>
</dbReference>
<keyword evidence="2" id="KW-1185">Reference proteome</keyword>
<proteinExistence type="predicted"/>
<protein>
    <submittedName>
        <fullName evidence="1">Uncharacterized protein</fullName>
    </submittedName>
</protein>